<sequence length="397" mass="41052">MSSTENPRELETALKETRQEDTSLLEENNGTPEATTESPRLTKSQKKRNKKKKKTAAEAATAAVGAAAVVGAVATTAAAAVTAAAPMFKSHKEEEAVQSAIQEMIKASHLNIYAIVPEPPKLTMMSNETAMTTTSKEKAVTTKSKDTELVPIGERAAQPREPKETMAAAGTTPPQVLSPATQAAIGAAVASKVVDVDKILKANVPAPAPASSAAAAATSAAAASSAATAAASSTTTTTTSTTPTPTAPTAPTAPLAKEKPLPEIVQRSQEPLKPKPVPVPPSTAAKDIETKASPPVAVPVVKKPEPALPVPPAASEIPPSKAPLQPEPEPQQQQQRSQPQQAMPSSTTAATSPNTKAPTTTTTATATRPSSHTPRTQPPSTDRSRRRFRDSRKCIIS</sequence>
<feature type="region of interest" description="Disordered" evidence="1">
    <location>
        <begin position="132"/>
        <end position="174"/>
    </location>
</feature>
<dbReference type="AlphaFoldDB" id="A0A8H7EMB3"/>
<name>A0A8H7EMB3_9FUNG</name>
<feature type="compositionally biased region" description="Low complexity" evidence="1">
    <location>
        <begin position="330"/>
        <end position="374"/>
    </location>
</feature>
<keyword evidence="4" id="KW-1185">Reference proteome</keyword>
<evidence type="ECO:0000256" key="1">
    <source>
        <dbReference type="SAM" id="MobiDB-lite"/>
    </source>
</evidence>
<feature type="region of interest" description="Disordered" evidence="1">
    <location>
        <begin position="1"/>
        <end position="54"/>
    </location>
</feature>
<keyword evidence="2" id="KW-0472">Membrane</keyword>
<feature type="compositionally biased region" description="Basic residues" evidence="1">
    <location>
        <begin position="43"/>
        <end position="54"/>
    </location>
</feature>
<feature type="compositionally biased region" description="Low complexity" evidence="1">
    <location>
        <begin position="209"/>
        <end position="254"/>
    </location>
</feature>
<keyword evidence="2" id="KW-0812">Transmembrane</keyword>
<feature type="region of interest" description="Disordered" evidence="1">
    <location>
        <begin position="206"/>
        <end position="397"/>
    </location>
</feature>
<proteinExistence type="predicted"/>
<reference evidence="3" key="1">
    <citation type="submission" date="2020-01" db="EMBL/GenBank/DDBJ databases">
        <title>Genome Sequencing of Three Apophysomyces-Like Fungal Strains Confirms a Novel Fungal Genus in the Mucoromycota with divergent Burkholderia-like Endosymbiotic Bacteria.</title>
        <authorList>
            <person name="Stajich J.E."/>
            <person name="Macias A.M."/>
            <person name="Carter-House D."/>
            <person name="Lovett B."/>
            <person name="Kasson L.R."/>
            <person name="Berry K."/>
            <person name="Grigoriev I."/>
            <person name="Chang Y."/>
            <person name="Spatafora J."/>
            <person name="Kasson M.T."/>
        </authorList>
    </citation>
    <scope>NUCLEOTIDE SEQUENCE</scope>
    <source>
        <strain evidence="3">NRRL A-21654</strain>
    </source>
</reference>
<comment type="caution">
    <text evidence="3">The sequence shown here is derived from an EMBL/GenBank/DDBJ whole genome shotgun (WGS) entry which is preliminary data.</text>
</comment>
<organism evidence="3 4">
    <name type="scientific">Apophysomyces ossiformis</name>
    <dbReference type="NCBI Taxonomy" id="679940"/>
    <lineage>
        <taxon>Eukaryota</taxon>
        <taxon>Fungi</taxon>
        <taxon>Fungi incertae sedis</taxon>
        <taxon>Mucoromycota</taxon>
        <taxon>Mucoromycotina</taxon>
        <taxon>Mucoromycetes</taxon>
        <taxon>Mucorales</taxon>
        <taxon>Mucorineae</taxon>
        <taxon>Mucoraceae</taxon>
        <taxon>Apophysomyces</taxon>
    </lineage>
</organism>
<feature type="transmembrane region" description="Helical" evidence="2">
    <location>
        <begin position="56"/>
        <end position="81"/>
    </location>
</feature>
<evidence type="ECO:0000256" key="2">
    <source>
        <dbReference type="SAM" id="Phobius"/>
    </source>
</evidence>
<keyword evidence="2" id="KW-1133">Transmembrane helix</keyword>
<feature type="compositionally biased region" description="Basic and acidic residues" evidence="1">
    <location>
        <begin position="135"/>
        <end position="148"/>
    </location>
</feature>
<feature type="compositionally biased region" description="Low complexity" evidence="1">
    <location>
        <begin position="292"/>
        <end position="301"/>
    </location>
</feature>
<feature type="compositionally biased region" description="Polar residues" evidence="1">
    <location>
        <begin position="25"/>
        <end position="42"/>
    </location>
</feature>
<dbReference type="EMBL" id="JABAYA010000206">
    <property type="protein sequence ID" value="KAF7722243.1"/>
    <property type="molecule type" value="Genomic_DNA"/>
</dbReference>
<evidence type="ECO:0000313" key="4">
    <source>
        <dbReference type="Proteomes" id="UP000605846"/>
    </source>
</evidence>
<dbReference type="Proteomes" id="UP000605846">
    <property type="component" value="Unassembled WGS sequence"/>
</dbReference>
<gene>
    <name evidence="3" type="ORF">EC973_003524</name>
</gene>
<protein>
    <submittedName>
        <fullName evidence="3">Uncharacterized protein</fullName>
    </submittedName>
</protein>
<evidence type="ECO:0000313" key="3">
    <source>
        <dbReference type="EMBL" id="KAF7722243.1"/>
    </source>
</evidence>
<accession>A0A8H7EMB3</accession>
<feature type="compositionally biased region" description="Basic and acidic residues" evidence="1">
    <location>
        <begin position="1"/>
        <end position="21"/>
    </location>
</feature>